<sequence length="65" mass="7314">MIDIYADGGCFLDVCIPYDVMLDIMKGDFVKDSDFIEFMFLDGDKGAVRKRSITGFCESSNTEEV</sequence>
<accession>A0A8S5M7P7</accession>
<proteinExistence type="predicted"/>
<reference evidence="1" key="1">
    <citation type="journal article" date="2021" name="Proc. Natl. Acad. Sci. U.S.A.">
        <title>A Catalog of Tens of Thousands of Viruses from Human Metagenomes Reveals Hidden Associations with Chronic Diseases.</title>
        <authorList>
            <person name="Tisza M.J."/>
            <person name="Buck C.B."/>
        </authorList>
    </citation>
    <scope>NUCLEOTIDE SEQUENCE</scope>
    <source>
        <strain evidence="1">CtMvU7</strain>
    </source>
</reference>
<protein>
    <submittedName>
        <fullName evidence="1">Uncharacterized protein</fullName>
    </submittedName>
</protein>
<evidence type="ECO:0000313" key="1">
    <source>
        <dbReference type="EMBL" id="DAD78242.1"/>
    </source>
</evidence>
<organism evidence="1">
    <name type="scientific">Myoviridae sp. ctMvU7</name>
    <dbReference type="NCBI Taxonomy" id="2826642"/>
    <lineage>
        <taxon>Viruses</taxon>
        <taxon>Duplodnaviria</taxon>
        <taxon>Heunggongvirae</taxon>
        <taxon>Uroviricota</taxon>
        <taxon>Caudoviricetes</taxon>
    </lineage>
</organism>
<dbReference type="EMBL" id="BK014840">
    <property type="protein sequence ID" value="DAD78242.1"/>
    <property type="molecule type" value="Genomic_DNA"/>
</dbReference>
<name>A0A8S5M7P7_9CAUD</name>